<reference evidence="3" key="1">
    <citation type="submission" date="2018-12" db="EMBL/GenBank/DDBJ databases">
        <title>Maribacter lutimaris sp. nov., isolated from marine sediment.</title>
        <authorList>
            <person name="Kim K.K."/>
        </authorList>
    </citation>
    <scope>NUCLEOTIDE SEQUENCE [LARGE SCALE GENOMIC DNA]</scope>
    <source>
        <strain evidence="3">PoM-212</strain>
    </source>
</reference>
<dbReference type="OrthoDB" id="1452958at2"/>
<dbReference type="Pfam" id="PF02493">
    <property type="entry name" value="MORN"/>
    <property type="match status" value="5"/>
</dbReference>
<gene>
    <name evidence="2" type="ORF">DZC72_08805</name>
</gene>
<organism evidence="2 3">
    <name type="scientific">Maribacter algicola</name>
    <dbReference type="NCBI Taxonomy" id="2498892"/>
    <lineage>
        <taxon>Bacteria</taxon>
        <taxon>Pseudomonadati</taxon>
        <taxon>Bacteroidota</taxon>
        <taxon>Flavobacteriia</taxon>
        <taxon>Flavobacteriales</taxon>
        <taxon>Flavobacteriaceae</taxon>
        <taxon>Maribacter</taxon>
    </lineage>
</organism>
<dbReference type="EMBL" id="QUSX01000001">
    <property type="protein sequence ID" value="RRQ50616.1"/>
    <property type="molecule type" value="Genomic_DNA"/>
</dbReference>
<keyword evidence="1" id="KW-0677">Repeat</keyword>
<dbReference type="RefSeq" id="WP_125222438.1">
    <property type="nucleotide sequence ID" value="NZ_QUSX01000001.1"/>
</dbReference>
<dbReference type="Proteomes" id="UP000286990">
    <property type="component" value="Unassembled WGS sequence"/>
</dbReference>
<dbReference type="PANTHER" id="PTHR23084">
    <property type="entry name" value="PHOSPHATIDYLINOSITOL-4-PHOSPHATE 5-KINASE RELATED"/>
    <property type="match status" value="1"/>
</dbReference>
<dbReference type="Gene3D" id="2.20.110.10">
    <property type="entry name" value="Histone H3 K4-specific methyltransferase SET7/9 N-terminal domain"/>
    <property type="match status" value="2"/>
</dbReference>
<evidence type="ECO:0000256" key="1">
    <source>
        <dbReference type="ARBA" id="ARBA00022737"/>
    </source>
</evidence>
<keyword evidence="3" id="KW-1185">Reference proteome</keyword>
<comment type="caution">
    <text evidence="2">The sequence shown here is derived from an EMBL/GenBank/DDBJ whole genome shotgun (WGS) entry which is preliminary data.</text>
</comment>
<dbReference type="AlphaFoldDB" id="A0A3R8Q677"/>
<dbReference type="PANTHER" id="PTHR23084:SF263">
    <property type="entry name" value="MORN REPEAT-CONTAINING PROTEIN 1"/>
    <property type="match status" value="1"/>
</dbReference>
<proteinExistence type="predicted"/>
<evidence type="ECO:0000313" key="2">
    <source>
        <dbReference type="EMBL" id="RRQ50616.1"/>
    </source>
</evidence>
<sequence>MIHNLVVPKLGPPRIPTIGQLSYCAIAWLTDSFAENQSSKKMNSITNTKRLYPALFIILAHFFHYQGSAQNLHLSNFDIKDAQVTAMSITKYHAIGAHLYSEKNQLVFNPDGYLTEDKLYLDNNYEKLTTYDYIDNASKAIEKKFNPLGKQEGLDKTLYIYETPIGIISDDLPETVKNDEGQYIVLGGLKYGAIFKYKKYVIVYELAEANNGENKVFYSSEYTYDGLKLDESYNQKDIRYFKYNDKKLLEEELGMSKIWESLLYKYVYDQRGNWIEKTKFRASNFTETKYQWIIDEVKYRTITYSDGTVTGSTVPSTPEIAYSSNQNKLKDLPKLSDPILMSKSMKFLQDITRLRNKNNEGTSNATKNEISPTCLNGDCSNGFGKADFGTYTIEGFFSNGKANGQGTLFYKDNSGYYQGNFVNGFREGFGIYTWLNSKNYYIGQWEKGFQNGYGYVKNGGEILQAGKFEKGKLVQDLLTYDYKNKIAKGNCVGECQNGFGYYKFDNGDSYVGFFTNGKRDHVGAYSWKSGMAHIGTIVNEQHNGYGQEFYRPSEQYYLGNFSQGKRNGLGIFYNKEHQVLQKGIWSDGQLTGKF</sequence>
<protein>
    <submittedName>
        <fullName evidence="2">Uncharacterized protein</fullName>
    </submittedName>
</protein>
<dbReference type="SMART" id="SM00698">
    <property type="entry name" value="MORN"/>
    <property type="match status" value="5"/>
</dbReference>
<name>A0A3R8Q677_9FLAO</name>
<evidence type="ECO:0000313" key="3">
    <source>
        <dbReference type="Proteomes" id="UP000286990"/>
    </source>
</evidence>
<dbReference type="InterPro" id="IPR003409">
    <property type="entry name" value="MORN"/>
</dbReference>
<dbReference type="SUPFAM" id="SSF82185">
    <property type="entry name" value="Histone H3 K4-specific methyltransferase SET7/9 N-terminal domain"/>
    <property type="match status" value="2"/>
</dbReference>
<accession>A0A3R8Q677</accession>